<name>A0A1V3X9B9_MYCKA</name>
<evidence type="ECO:0000313" key="3">
    <source>
        <dbReference type="Proteomes" id="UP000189229"/>
    </source>
</evidence>
<dbReference type="AlphaFoldDB" id="A0A1V3X9B9"/>
<feature type="compositionally biased region" description="Polar residues" evidence="1">
    <location>
        <begin position="1"/>
        <end position="11"/>
    </location>
</feature>
<evidence type="ECO:0000256" key="1">
    <source>
        <dbReference type="SAM" id="MobiDB-lite"/>
    </source>
</evidence>
<reference evidence="2 3" key="1">
    <citation type="submission" date="2017-02" db="EMBL/GenBank/DDBJ databases">
        <title>Complete genome sequences of Mycobacterium kansasii strains isolated from rhesus macaques.</title>
        <authorList>
            <person name="Panda A."/>
            <person name="Nagaraj S."/>
            <person name="Zhao X."/>
            <person name="Tettelin H."/>
            <person name="Detolla L.J."/>
        </authorList>
    </citation>
    <scope>NUCLEOTIDE SEQUENCE [LARGE SCALE GENOMIC DNA]</scope>
    <source>
        <strain evidence="2 3">11-3813</strain>
    </source>
</reference>
<sequence>MDFGSGQTSTKVASAAVRDDRERRRAGHRGSAPGGVTITETT</sequence>
<comment type="caution">
    <text evidence="2">The sequence shown here is derived from an EMBL/GenBank/DDBJ whole genome shotgun (WGS) entry which is preliminary data.</text>
</comment>
<protein>
    <submittedName>
        <fullName evidence="2">Uncharacterized protein</fullName>
    </submittedName>
</protein>
<dbReference type="Proteomes" id="UP000189229">
    <property type="component" value="Unassembled WGS sequence"/>
</dbReference>
<dbReference type="EMBL" id="MVBM01000003">
    <property type="protein sequence ID" value="OOK75752.1"/>
    <property type="molecule type" value="Genomic_DNA"/>
</dbReference>
<proteinExistence type="predicted"/>
<gene>
    <name evidence="2" type="ORF">BZL30_4135</name>
</gene>
<accession>A0A1V3X9B9</accession>
<evidence type="ECO:0000313" key="2">
    <source>
        <dbReference type="EMBL" id="OOK75752.1"/>
    </source>
</evidence>
<organism evidence="2 3">
    <name type="scientific">Mycobacterium kansasii</name>
    <dbReference type="NCBI Taxonomy" id="1768"/>
    <lineage>
        <taxon>Bacteria</taxon>
        <taxon>Bacillati</taxon>
        <taxon>Actinomycetota</taxon>
        <taxon>Actinomycetes</taxon>
        <taxon>Mycobacteriales</taxon>
        <taxon>Mycobacteriaceae</taxon>
        <taxon>Mycobacterium</taxon>
    </lineage>
</organism>
<feature type="region of interest" description="Disordered" evidence="1">
    <location>
        <begin position="1"/>
        <end position="42"/>
    </location>
</feature>